<dbReference type="STRING" id="3068.D8TZA3"/>
<dbReference type="EMBL" id="GL378346">
    <property type="protein sequence ID" value="EFJ47144.1"/>
    <property type="molecule type" value="Genomic_DNA"/>
</dbReference>
<organism evidence="7">
    <name type="scientific">Volvox carteri f. nagariensis</name>
    <dbReference type="NCBI Taxonomy" id="3068"/>
    <lineage>
        <taxon>Eukaryota</taxon>
        <taxon>Viridiplantae</taxon>
        <taxon>Chlorophyta</taxon>
        <taxon>core chlorophytes</taxon>
        <taxon>Chlorophyceae</taxon>
        <taxon>CS clade</taxon>
        <taxon>Chlamydomonadales</taxon>
        <taxon>Volvocaceae</taxon>
        <taxon>Volvox</taxon>
    </lineage>
</organism>
<dbReference type="FunCoup" id="D8TZA3">
    <property type="interactions" value="367"/>
</dbReference>
<proteinExistence type="predicted"/>
<protein>
    <recommendedName>
        <fullName evidence="2">FAD-dependent oxidoreductase domain-containing protein 1</fullName>
    </recommendedName>
</protein>
<dbReference type="InterPro" id="IPR006076">
    <property type="entry name" value="FAD-dep_OxRdtase"/>
</dbReference>
<name>D8TZA3_VOLCA</name>
<dbReference type="Pfam" id="PF01266">
    <property type="entry name" value="DAO"/>
    <property type="match status" value="1"/>
</dbReference>
<dbReference type="eggNOG" id="ENOG502QQ49">
    <property type="taxonomic scope" value="Eukaryota"/>
</dbReference>
<dbReference type="Gene3D" id="3.30.9.10">
    <property type="entry name" value="D-Amino Acid Oxidase, subunit A, domain 2"/>
    <property type="match status" value="1"/>
</dbReference>
<dbReference type="KEGG" id="vcn:VOLCADRAFT_92296"/>
<dbReference type="GO" id="GO:0005737">
    <property type="term" value="C:cytoplasm"/>
    <property type="evidence" value="ECO:0007669"/>
    <property type="project" value="TreeGrafter"/>
</dbReference>
<gene>
    <name evidence="6" type="ORF">VOLCADRAFT_92296</name>
</gene>
<dbReference type="SUPFAM" id="SSF51905">
    <property type="entry name" value="FAD/NAD(P)-binding domain"/>
    <property type="match status" value="1"/>
</dbReference>
<evidence type="ECO:0000313" key="6">
    <source>
        <dbReference type="EMBL" id="EFJ47144.1"/>
    </source>
</evidence>
<evidence type="ECO:0000313" key="7">
    <source>
        <dbReference type="Proteomes" id="UP000001058"/>
    </source>
</evidence>
<sequence length="478" mass="49291">MSWPLTWSLWEQVRATPQHRRQPLGPAFPGIVGLFAAQELLRNQLSVLLLERKGLCAGATGAGQGYLWMAHRAPGSVGWALAARSLALWRRRVQADEGLREAIEWQDCGSLLVSTGPGENTALSERQLALNAVGLKASYLDPRRLAQIEPGLVPPGGGGGLLVQSDLQINGRAAAHTLLQRCRADPGFGDLMGPEGEVLGLELSAGPSGGHVVKTSGRRIHARHALVLSAGVWTGGLLSAATGDPVWAQLLQPRRGHLLEMPRPAAMPPVTHGMMEMSYTKHYATASAPKAAAPAASSPSSSASSSSSASPREPADITFTATTGASGSLLIGSSRESGEWDTSPSPAIIAAILQRSALFLPGLKDAAAAATAAAAAVADGKPDDSAGGGALAGLSVRVGLRPYALGGLPLIGPVEGAPGLFVAAGHEGSGLCMAPGTGELLVRHIRTYMGVSGLDTASFQDLRPDVRRRAVPSMTVKA</sequence>
<dbReference type="GO" id="GO:0016491">
    <property type="term" value="F:oxidoreductase activity"/>
    <property type="evidence" value="ECO:0007669"/>
    <property type="project" value="UniProtKB-KW"/>
</dbReference>
<dbReference type="Gene3D" id="3.50.50.60">
    <property type="entry name" value="FAD/NAD(P)-binding domain"/>
    <property type="match status" value="2"/>
</dbReference>
<evidence type="ECO:0000256" key="4">
    <source>
        <dbReference type="SAM" id="MobiDB-lite"/>
    </source>
</evidence>
<feature type="region of interest" description="Disordered" evidence="4">
    <location>
        <begin position="293"/>
        <end position="315"/>
    </location>
</feature>
<dbReference type="InterPro" id="IPR036188">
    <property type="entry name" value="FAD/NAD-bd_sf"/>
</dbReference>
<feature type="domain" description="FAD dependent oxidoreductase" evidence="5">
    <location>
        <begin position="30"/>
        <end position="442"/>
    </location>
</feature>
<dbReference type="RefSeq" id="XP_002951693.1">
    <property type="nucleotide sequence ID" value="XM_002951647.1"/>
</dbReference>
<dbReference type="PANTHER" id="PTHR13847:SF287">
    <property type="entry name" value="FAD-DEPENDENT OXIDOREDUCTASE DOMAIN-CONTAINING PROTEIN 1"/>
    <property type="match status" value="1"/>
</dbReference>
<evidence type="ECO:0000256" key="3">
    <source>
        <dbReference type="ARBA" id="ARBA00046185"/>
    </source>
</evidence>
<accession>D8TZA3</accession>
<keyword evidence="1" id="KW-0560">Oxidoreductase</keyword>
<evidence type="ECO:0000256" key="1">
    <source>
        <dbReference type="ARBA" id="ARBA00023002"/>
    </source>
</evidence>
<keyword evidence="7" id="KW-1185">Reference proteome</keyword>
<dbReference type="GeneID" id="9615875"/>
<dbReference type="AlphaFoldDB" id="D8TZA3"/>
<comment type="function">
    <text evidence="3">Required for the assembly of the mitochondrial membrane respiratory chain NADH dehydrogenase (Complex I). Involved in mid-late stages of complex I assembly.</text>
</comment>
<dbReference type="InParanoid" id="D8TZA3"/>
<evidence type="ECO:0000259" key="5">
    <source>
        <dbReference type="Pfam" id="PF01266"/>
    </source>
</evidence>
<dbReference type="Proteomes" id="UP000001058">
    <property type="component" value="Unassembled WGS sequence"/>
</dbReference>
<feature type="compositionally biased region" description="Low complexity" evidence="4">
    <location>
        <begin position="293"/>
        <end position="311"/>
    </location>
</feature>
<dbReference type="OrthoDB" id="498204at2759"/>
<reference evidence="6 7" key="1">
    <citation type="journal article" date="2010" name="Science">
        <title>Genomic analysis of organismal complexity in the multicellular green alga Volvox carteri.</title>
        <authorList>
            <person name="Prochnik S.E."/>
            <person name="Umen J."/>
            <person name="Nedelcu A.M."/>
            <person name="Hallmann A."/>
            <person name="Miller S.M."/>
            <person name="Nishii I."/>
            <person name="Ferris P."/>
            <person name="Kuo A."/>
            <person name="Mitros T."/>
            <person name="Fritz-Laylin L.K."/>
            <person name="Hellsten U."/>
            <person name="Chapman J."/>
            <person name="Simakov O."/>
            <person name="Rensing S.A."/>
            <person name="Terry A."/>
            <person name="Pangilinan J."/>
            <person name="Kapitonov V."/>
            <person name="Jurka J."/>
            <person name="Salamov A."/>
            <person name="Shapiro H."/>
            <person name="Schmutz J."/>
            <person name="Grimwood J."/>
            <person name="Lindquist E."/>
            <person name="Lucas S."/>
            <person name="Grigoriev I.V."/>
            <person name="Schmitt R."/>
            <person name="Kirk D."/>
            <person name="Rokhsar D.S."/>
        </authorList>
    </citation>
    <scope>NUCLEOTIDE SEQUENCE [LARGE SCALE GENOMIC DNA]</scope>
    <source>
        <strain evidence="7">f. Nagariensis / Eve</strain>
    </source>
</reference>
<dbReference type="PANTHER" id="PTHR13847">
    <property type="entry name" value="SARCOSINE DEHYDROGENASE-RELATED"/>
    <property type="match status" value="1"/>
</dbReference>
<evidence type="ECO:0000256" key="2">
    <source>
        <dbReference type="ARBA" id="ARBA00039785"/>
    </source>
</evidence>